<comment type="caution">
    <text evidence="2">The sequence shown here is derived from an EMBL/GenBank/DDBJ whole genome shotgun (WGS) entry which is preliminary data.</text>
</comment>
<accession>A0ABN2GKG3</accession>
<evidence type="ECO:0000313" key="2">
    <source>
        <dbReference type="EMBL" id="GAA1672094.1"/>
    </source>
</evidence>
<dbReference type="Proteomes" id="UP001500596">
    <property type="component" value="Unassembled WGS sequence"/>
</dbReference>
<dbReference type="EMBL" id="BAAAPK010000001">
    <property type="protein sequence ID" value="GAA1672094.1"/>
    <property type="molecule type" value="Genomic_DNA"/>
</dbReference>
<proteinExistence type="predicted"/>
<dbReference type="RefSeq" id="WP_344053216.1">
    <property type="nucleotide sequence ID" value="NZ_BAAAPK010000001.1"/>
</dbReference>
<evidence type="ECO:0000313" key="3">
    <source>
        <dbReference type="Proteomes" id="UP001500596"/>
    </source>
</evidence>
<name>A0ABN2GKG3_9MICO</name>
<dbReference type="Pfam" id="PF19694">
    <property type="entry name" value="DUF6194"/>
    <property type="match status" value="1"/>
</dbReference>
<evidence type="ECO:0000259" key="1">
    <source>
        <dbReference type="Pfam" id="PF19694"/>
    </source>
</evidence>
<keyword evidence="3" id="KW-1185">Reference proteome</keyword>
<gene>
    <name evidence="2" type="ORF">GCM10009807_15260</name>
</gene>
<sequence length="148" mass="15984">MEMNEIVDVVSGFEGVLVIIPGEGSGSPELAWGDAFFYYAPDGVMPDRMQPYGTIVTKNYPDDEESRLDEPGRFRVNIHVGRDRAVHIVQDGASPADADVFVSHPVYGAAGWVSVVNPATSTSGLVVSLLRDAHEAARSRAHRRSTTA</sequence>
<reference evidence="2 3" key="1">
    <citation type="journal article" date="2019" name="Int. J. Syst. Evol. Microbiol.">
        <title>The Global Catalogue of Microorganisms (GCM) 10K type strain sequencing project: providing services to taxonomists for standard genome sequencing and annotation.</title>
        <authorList>
            <consortium name="The Broad Institute Genomics Platform"/>
            <consortium name="The Broad Institute Genome Sequencing Center for Infectious Disease"/>
            <person name="Wu L."/>
            <person name="Ma J."/>
        </authorList>
    </citation>
    <scope>NUCLEOTIDE SEQUENCE [LARGE SCALE GENOMIC DNA]</scope>
    <source>
        <strain evidence="2 3">JCM 15575</strain>
    </source>
</reference>
<feature type="domain" description="DUF6194" evidence="1">
    <location>
        <begin position="1"/>
        <end position="145"/>
    </location>
</feature>
<dbReference type="InterPro" id="IPR045676">
    <property type="entry name" value="DUF6194"/>
</dbReference>
<protein>
    <recommendedName>
        <fullName evidence="1">DUF6194 domain-containing protein</fullName>
    </recommendedName>
</protein>
<organism evidence="2 3">
    <name type="scientific">Microbacterium lacus</name>
    <dbReference type="NCBI Taxonomy" id="415217"/>
    <lineage>
        <taxon>Bacteria</taxon>
        <taxon>Bacillati</taxon>
        <taxon>Actinomycetota</taxon>
        <taxon>Actinomycetes</taxon>
        <taxon>Micrococcales</taxon>
        <taxon>Microbacteriaceae</taxon>
        <taxon>Microbacterium</taxon>
    </lineage>
</organism>